<proteinExistence type="predicted"/>
<comment type="caution">
    <text evidence="1">The sequence shown here is derived from an EMBL/GenBank/DDBJ whole genome shotgun (WGS) entry which is preliminary data.</text>
</comment>
<name>A0AAE3XCY5_9DEIO</name>
<dbReference type="Proteomes" id="UP001185331">
    <property type="component" value="Unassembled WGS sequence"/>
</dbReference>
<dbReference type="EMBL" id="JAVDQK010000005">
    <property type="protein sequence ID" value="MDR6218654.1"/>
    <property type="molecule type" value="Genomic_DNA"/>
</dbReference>
<gene>
    <name evidence="1" type="ORF">J2Y00_002251</name>
</gene>
<reference evidence="1" key="1">
    <citation type="submission" date="2023-07" db="EMBL/GenBank/DDBJ databases">
        <title>Sorghum-associated microbial communities from plants grown in Nebraska, USA.</title>
        <authorList>
            <person name="Schachtman D."/>
        </authorList>
    </citation>
    <scope>NUCLEOTIDE SEQUENCE</scope>
    <source>
        <strain evidence="1">BE330</strain>
    </source>
</reference>
<evidence type="ECO:0000313" key="2">
    <source>
        <dbReference type="Proteomes" id="UP001185331"/>
    </source>
</evidence>
<accession>A0AAE3XCY5</accession>
<dbReference type="AlphaFoldDB" id="A0AAE3XCY5"/>
<dbReference type="RefSeq" id="WP_309853125.1">
    <property type="nucleotide sequence ID" value="NZ_JAVDQJ010000004.1"/>
</dbReference>
<evidence type="ECO:0000313" key="1">
    <source>
        <dbReference type="EMBL" id="MDR6218654.1"/>
    </source>
</evidence>
<protein>
    <submittedName>
        <fullName evidence="1">Uncharacterized protein</fullName>
    </submittedName>
</protein>
<organism evidence="1 2">
    <name type="scientific">Deinococcus soli</name>
    <name type="common">ex Cha et al. 2016</name>
    <dbReference type="NCBI Taxonomy" id="1309411"/>
    <lineage>
        <taxon>Bacteria</taxon>
        <taxon>Thermotogati</taxon>
        <taxon>Deinococcota</taxon>
        <taxon>Deinococci</taxon>
        <taxon>Deinococcales</taxon>
        <taxon>Deinococcaceae</taxon>
        <taxon>Deinococcus</taxon>
    </lineage>
</organism>
<sequence>MTYHSYTEGAGPWQVWSASHTPRLPRVVQDAQGRGIWHGKDRVTWDDRPECDGSVDTDRLLMWDAEKHDALCRAHFGDAGHYWHDREPRAVEAFLRAYLEQPVTLVAIWQCNNVSSGQPVWTLFYTTEVAA</sequence>